<feature type="signal peptide" evidence="1">
    <location>
        <begin position="1"/>
        <end position="23"/>
    </location>
</feature>
<dbReference type="InterPro" id="IPR013108">
    <property type="entry name" value="Amidohydro_3"/>
</dbReference>
<dbReference type="PROSITE" id="PS51257">
    <property type="entry name" value="PROKAR_LIPOPROTEIN"/>
    <property type="match status" value="1"/>
</dbReference>
<dbReference type="PANTHER" id="PTHR22642:SF2">
    <property type="entry name" value="PROTEIN LONG AFTER FAR-RED 3"/>
    <property type="match status" value="1"/>
</dbReference>
<dbReference type="RefSeq" id="WP_042982280.1">
    <property type="nucleotide sequence ID" value="NZ_JMQC01000008.1"/>
</dbReference>
<accession>A0ABX9KV16</accession>
<keyword evidence="4" id="KW-1185">Reference proteome</keyword>
<comment type="caution">
    <text evidence="3">The sequence shown here is derived from an EMBL/GenBank/DDBJ whole genome shotgun (WGS) entry which is preliminary data.</text>
</comment>
<feature type="chain" id="PRO_5045620387" evidence="1">
    <location>
        <begin position="24"/>
        <end position="589"/>
    </location>
</feature>
<dbReference type="EMBL" id="QVOD01000016">
    <property type="protein sequence ID" value="RFT66283.1"/>
    <property type="molecule type" value="Genomic_DNA"/>
</dbReference>
<protein>
    <submittedName>
        <fullName evidence="3">Urease</fullName>
    </submittedName>
</protein>
<name>A0ABX9KV16_9BACI</name>
<dbReference type="Proteomes" id="UP000264294">
    <property type="component" value="Unassembled WGS sequence"/>
</dbReference>
<keyword evidence="1" id="KW-0732">Signal</keyword>
<dbReference type="Gene3D" id="2.30.40.10">
    <property type="entry name" value="Urease, subunit C, domain 1"/>
    <property type="match status" value="1"/>
</dbReference>
<dbReference type="InterPro" id="IPR011059">
    <property type="entry name" value="Metal-dep_hydrolase_composite"/>
</dbReference>
<evidence type="ECO:0000256" key="1">
    <source>
        <dbReference type="SAM" id="SignalP"/>
    </source>
</evidence>
<dbReference type="CDD" id="cd01300">
    <property type="entry name" value="YtcJ_like"/>
    <property type="match status" value="1"/>
</dbReference>
<dbReference type="InterPro" id="IPR033932">
    <property type="entry name" value="YtcJ-like"/>
</dbReference>
<evidence type="ECO:0000313" key="3">
    <source>
        <dbReference type="EMBL" id="RFT66283.1"/>
    </source>
</evidence>
<organism evidence="3 4">
    <name type="scientific">Bacillus clarus</name>
    <dbReference type="NCBI Taxonomy" id="2338372"/>
    <lineage>
        <taxon>Bacteria</taxon>
        <taxon>Bacillati</taxon>
        <taxon>Bacillota</taxon>
        <taxon>Bacilli</taxon>
        <taxon>Bacillales</taxon>
        <taxon>Bacillaceae</taxon>
        <taxon>Bacillus</taxon>
        <taxon>Bacillus cereus group</taxon>
    </lineage>
</organism>
<dbReference type="Gene3D" id="3.20.20.140">
    <property type="entry name" value="Metal-dependent hydrolases"/>
    <property type="match status" value="1"/>
</dbReference>
<evidence type="ECO:0000259" key="2">
    <source>
        <dbReference type="Pfam" id="PF07969"/>
    </source>
</evidence>
<proteinExistence type="predicted"/>
<dbReference type="Gene3D" id="3.10.310.70">
    <property type="match status" value="1"/>
</dbReference>
<gene>
    <name evidence="3" type="ORF">D0U04_14995</name>
</gene>
<dbReference type="Pfam" id="PF07969">
    <property type="entry name" value="Amidohydro_3"/>
    <property type="match status" value="1"/>
</dbReference>
<evidence type="ECO:0000313" key="4">
    <source>
        <dbReference type="Proteomes" id="UP000264294"/>
    </source>
</evidence>
<dbReference type="SUPFAM" id="SSF51556">
    <property type="entry name" value="Metallo-dependent hydrolases"/>
    <property type="match status" value="1"/>
</dbReference>
<reference evidence="3 4" key="1">
    <citation type="submission" date="2018-08" db="EMBL/GenBank/DDBJ databases">
        <title>Bacillus clarus sp. nov. strain PS00077A.</title>
        <authorList>
            <person name="Mendez Acevedo M."/>
            <person name="Carroll L."/>
            <person name="Mukherjee M."/>
            <person name="Wiedmann M."/>
            <person name="Kovac J."/>
        </authorList>
    </citation>
    <scope>NUCLEOTIDE SEQUENCE [LARGE SCALE GENOMIC DNA]</scope>
    <source>
        <strain evidence="3 4">PS00077A</strain>
    </source>
</reference>
<sequence>MRKIPKKAMMAICLIFNMILISACTPKVGAAKQSKAKQNSTVLPSHLPDNVVFKNGAIYTSNQKQDMAEAVAIKDSKITFVGSNKDVEEFIDKDTKVIDLQGRSVLPGFVDNHNHIFEAKSPAAGNCSVSPDASLQDQRSHLKACQKDLKEGEWISGSGFSLESLLKDMDKKSEEQTPLQLLDELFPNNPVVIMERTSHSVWVNSKAMESAGMNKETKDPQGGRIIRDPETGEPFGILYDSAGDIVMEKAWSSQPNLFEKNYEGLLDGLDEVAKNGITTVGDGRLYWKRGWLDVWNKVYDEKKLTSRVVLRPWVYPNLNEAEQIEYFKKIKRDDSSSRMLINQVKMYSDGISINSTAKTLEKYKFEWFKGTPYGLNYIPEQKMKWWLTELDKIGYGALIHTIGDGGARESLNAIEAAKNDGATHPYTLTHVEMVEDSDINRFADLGISADFQVGHDFAEDPKQSWASMYFSDQQMKRIMPLGRIWKTGANVSLSSDWDVNELNPLVTISNSLSIGEKGLPDVYAAIDAYTIKPAKSLGLDNITGSIEVGKSADMVVLDENITEMSKDKIPDAKVLMTVLQGEVVYYKKK</sequence>
<feature type="domain" description="Amidohydrolase 3" evidence="2">
    <location>
        <begin position="96"/>
        <end position="585"/>
    </location>
</feature>
<dbReference type="PANTHER" id="PTHR22642">
    <property type="entry name" value="IMIDAZOLONEPROPIONASE"/>
    <property type="match status" value="1"/>
</dbReference>
<dbReference type="InterPro" id="IPR032466">
    <property type="entry name" value="Metal_Hydrolase"/>
</dbReference>
<dbReference type="SUPFAM" id="SSF51338">
    <property type="entry name" value="Composite domain of metallo-dependent hydrolases"/>
    <property type="match status" value="1"/>
</dbReference>